<proteinExistence type="predicted"/>
<name>A0AA35VXM0_LACSI</name>
<reference evidence="1" key="1">
    <citation type="submission" date="2023-04" db="EMBL/GenBank/DDBJ databases">
        <authorList>
            <person name="Vijverberg K."/>
            <person name="Xiong W."/>
            <person name="Schranz E."/>
        </authorList>
    </citation>
    <scope>NUCLEOTIDE SEQUENCE</scope>
</reference>
<accession>A0AA35VXM0</accession>
<dbReference type="AlphaFoldDB" id="A0AA35VXM0"/>
<evidence type="ECO:0000313" key="1">
    <source>
        <dbReference type="EMBL" id="CAI9270507.1"/>
    </source>
</evidence>
<gene>
    <name evidence="1" type="ORF">LSALG_LOCUS10814</name>
</gene>
<keyword evidence="2" id="KW-1185">Reference proteome</keyword>
<organism evidence="1 2">
    <name type="scientific">Lactuca saligna</name>
    <name type="common">Willowleaf lettuce</name>
    <dbReference type="NCBI Taxonomy" id="75948"/>
    <lineage>
        <taxon>Eukaryota</taxon>
        <taxon>Viridiplantae</taxon>
        <taxon>Streptophyta</taxon>
        <taxon>Embryophyta</taxon>
        <taxon>Tracheophyta</taxon>
        <taxon>Spermatophyta</taxon>
        <taxon>Magnoliopsida</taxon>
        <taxon>eudicotyledons</taxon>
        <taxon>Gunneridae</taxon>
        <taxon>Pentapetalae</taxon>
        <taxon>asterids</taxon>
        <taxon>campanulids</taxon>
        <taxon>Asterales</taxon>
        <taxon>Asteraceae</taxon>
        <taxon>Cichorioideae</taxon>
        <taxon>Cichorieae</taxon>
        <taxon>Lactucinae</taxon>
        <taxon>Lactuca</taxon>
    </lineage>
</organism>
<dbReference type="EMBL" id="OX465078">
    <property type="protein sequence ID" value="CAI9270507.1"/>
    <property type="molecule type" value="Genomic_DNA"/>
</dbReference>
<sequence length="97" mass="10989">MANKEVILEIEDKDDDEDIQIVSATYVSPDGSSKAKKLEKIVDVMREGNKSRDYTGEEIEKELELMGLDDNEFADAFIYLLCNQADARTIFSSSMKM</sequence>
<protein>
    <submittedName>
        <fullName evidence="1">Uncharacterized protein</fullName>
    </submittedName>
</protein>
<evidence type="ECO:0000313" key="2">
    <source>
        <dbReference type="Proteomes" id="UP001177003"/>
    </source>
</evidence>
<dbReference type="Proteomes" id="UP001177003">
    <property type="component" value="Chromosome 2"/>
</dbReference>